<dbReference type="Proteomes" id="UP000594118">
    <property type="component" value="Chromosome"/>
</dbReference>
<protein>
    <submittedName>
        <fullName evidence="1">Uncharacterized protein</fullName>
    </submittedName>
</protein>
<organism evidence="1 2">
    <name type="scientific">Pseudooceanicola spongiae</name>
    <dbReference type="NCBI Taxonomy" id="2613965"/>
    <lineage>
        <taxon>Bacteria</taxon>
        <taxon>Pseudomonadati</taxon>
        <taxon>Pseudomonadota</taxon>
        <taxon>Alphaproteobacteria</taxon>
        <taxon>Rhodobacterales</taxon>
        <taxon>Paracoccaceae</taxon>
        <taxon>Pseudooceanicola</taxon>
    </lineage>
</organism>
<accession>A0A7L9WJJ6</accession>
<evidence type="ECO:0000313" key="2">
    <source>
        <dbReference type="Proteomes" id="UP000594118"/>
    </source>
</evidence>
<reference evidence="1 2" key="1">
    <citation type="submission" date="2019-10" db="EMBL/GenBank/DDBJ databases">
        <title>Pseudopuniceibacterium sp. HQ09 islated from Antarctica.</title>
        <authorList>
            <person name="Liao L."/>
            <person name="Su S."/>
            <person name="Chen B."/>
            <person name="Yu Y."/>
        </authorList>
    </citation>
    <scope>NUCLEOTIDE SEQUENCE [LARGE SCALE GENOMIC DNA]</scope>
    <source>
        <strain evidence="1 2">HQ09</strain>
    </source>
</reference>
<dbReference type="KEGG" id="pshq:F3W81_06860"/>
<name>A0A7L9WJJ6_9RHOB</name>
<gene>
    <name evidence="1" type="ORF">F3W81_06860</name>
</gene>
<proteinExistence type="predicted"/>
<dbReference type="RefSeq" id="WP_193082876.1">
    <property type="nucleotide sequence ID" value="NZ_CP045201.1"/>
</dbReference>
<dbReference type="AlphaFoldDB" id="A0A7L9WJJ6"/>
<keyword evidence="2" id="KW-1185">Reference proteome</keyword>
<dbReference type="EMBL" id="CP045201">
    <property type="protein sequence ID" value="QOL80555.1"/>
    <property type="molecule type" value="Genomic_DNA"/>
</dbReference>
<evidence type="ECO:0000313" key="1">
    <source>
        <dbReference type="EMBL" id="QOL80555.1"/>
    </source>
</evidence>
<sequence length="82" mass="8809">MKRAKGTDQAVIQHISSVATMPVTDIYLLCARLSSDGRCRCSGRGLDRCAGLRGLLAEHGSVDAAHDAEIQRMAQVARNART</sequence>